<dbReference type="SUPFAM" id="SSF46626">
    <property type="entry name" value="Cytochrome c"/>
    <property type="match status" value="1"/>
</dbReference>
<reference evidence="8" key="1">
    <citation type="journal article" date="2019" name="Int. J. Syst. Evol. Microbiol.">
        <title>The Global Catalogue of Microorganisms (GCM) 10K type strain sequencing project: providing services to taxonomists for standard genome sequencing and annotation.</title>
        <authorList>
            <consortium name="The Broad Institute Genomics Platform"/>
            <consortium name="The Broad Institute Genome Sequencing Center for Infectious Disease"/>
            <person name="Wu L."/>
            <person name="Ma J."/>
        </authorList>
    </citation>
    <scope>NUCLEOTIDE SEQUENCE [LARGE SCALE GENOMIC DNA]</scope>
    <source>
        <strain evidence="8">NBRC 111756</strain>
    </source>
</reference>
<feature type="chain" id="PRO_5046990216" evidence="5">
    <location>
        <begin position="29"/>
        <end position="138"/>
    </location>
</feature>
<dbReference type="PROSITE" id="PS51007">
    <property type="entry name" value="CYTC"/>
    <property type="match status" value="1"/>
</dbReference>
<evidence type="ECO:0000256" key="4">
    <source>
        <dbReference type="PROSITE-ProRule" id="PRU00433"/>
    </source>
</evidence>
<evidence type="ECO:0000313" key="7">
    <source>
        <dbReference type="EMBL" id="MFC6673527.1"/>
    </source>
</evidence>
<sequence length="138" mass="15135">MSKGTARKLLSGLMGLALAIAWADGALADHRKGHVDVRVPALSEMAAFGQTAFNETCAKCHGENGAGTEKGPPLIHQIYNPGHHSDQSIYNAMRNGVRQHHWPYGDMPKQAVGFYASSAIVKFIREMQHANDIQYQQH</sequence>
<keyword evidence="2 4" id="KW-0479">Metal-binding</keyword>
<dbReference type="Proteomes" id="UP001596422">
    <property type="component" value="Unassembled WGS sequence"/>
</dbReference>
<organism evidence="7 8">
    <name type="scientific">Marinobacterium aestuariivivens</name>
    <dbReference type="NCBI Taxonomy" id="1698799"/>
    <lineage>
        <taxon>Bacteria</taxon>
        <taxon>Pseudomonadati</taxon>
        <taxon>Pseudomonadota</taxon>
        <taxon>Gammaproteobacteria</taxon>
        <taxon>Oceanospirillales</taxon>
        <taxon>Oceanospirillaceae</taxon>
        <taxon>Marinobacterium</taxon>
    </lineage>
</organism>
<name>A0ABW2A7V0_9GAMM</name>
<evidence type="ECO:0000256" key="5">
    <source>
        <dbReference type="SAM" id="SignalP"/>
    </source>
</evidence>
<keyword evidence="5" id="KW-0732">Signal</keyword>
<evidence type="ECO:0000256" key="1">
    <source>
        <dbReference type="ARBA" id="ARBA00022617"/>
    </source>
</evidence>
<evidence type="ECO:0000313" key="8">
    <source>
        <dbReference type="Proteomes" id="UP001596422"/>
    </source>
</evidence>
<keyword evidence="1 4" id="KW-0349">Heme</keyword>
<keyword evidence="3 4" id="KW-0408">Iron</keyword>
<dbReference type="RefSeq" id="WP_379911977.1">
    <property type="nucleotide sequence ID" value="NZ_JBHSWE010000001.1"/>
</dbReference>
<evidence type="ECO:0000259" key="6">
    <source>
        <dbReference type="PROSITE" id="PS51007"/>
    </source>
</evidence>
<dbReference type="Pfam" id="PF00034">
    <property type="entry name" value="Cytochrom_C"/>
    <property type="match status" value="1"/>
</dbReference>
<dbReference type="Gene3D" id="1.10.760.10">
    <property type="entry name" value="Cytochrome c-like domain"/>
    <property type="match status" value="1"/>
</dbReference>
<feature type="domain" description="Cytochrome c" evidence="6">
    <location>
        <begin position="44"/>
        <end position="131"/>
    </location>
</feature>
<dbReference type="EMBL" id="JBHSWE010000001">
    <property type="protein sequence ID" value="MFC6673527.1"/>
    <property type="molecule type" value="Genomic_DNA"/>
</dbReference>
<proteinExistence type="predicted"/>
<dbReference type="InterPro" id="IPR036909">
    <property type="entry name" value="Cyt_c-like_dom_sf"/>
</dbReference>
<keyword evidence="8" id="KW-1185">Reference proteome</keyword>
<protein>
    <submittedName>
        <fullName evidence="7">C-type cytochrome</fullName>
    </submittedName>
</protein>
<evidence type="ECO:0000256" key="3">
    <source>
        <dbReference type="ARBA" id="ARBA00023004"/>
    </source>
</evidence>
<dbReference type="InterPro" id="IPR009056">
    <property type="entry name" value="Cyt_c-like_dom"/>
</dbReference>
<gene>
    <name evidence="7" type="ORF">ACFQDL_28135</name>
</gene>
<comment type="caution">
    <text evidence="7">The sequence shown here is derived from an EMBL/GenBank/DDBJ whole genome shotgun (WGS) entry which is preliminary data.</text>
</comment>
<feature type="signal peptide" evidence="5">
    <location>
        <begin position="1"/>
        <end position="28"/>
    </location>
</feature>
<evidence type="ECO:0000256" key="2">
    <source>
        <dbReference type="ARBA" id="ARBA00022723"/>
    </source>
</evidence>
<accession>A0ABW2A7V0</accession>